<evidence type="ECO:0000313" key="3">
    <source>
        <dbReference type="Proteomes" id="UP000239907"/>
    </source>
</evidence>
<feature type="region of interest" description="Disordered" evidence="1">
    <location>
        <begin position="69"/>
        <end position="91"/>
    </location>
</feature>
<dbReference type="PROSITE" id="PS51257">
    <property type="entry name" value="PROKAR_LIPOPROTEIN"/>
    <property type="match status" value="1"/>
</dbReference>
<proteinExistence type="predicted"/>
<keyword evidence="3" id="KW-1185">Reference proteome</keyword>
<accession>A0A2S7U309</accession>
<sequence>MTRPSILISQLKVSIVPAAIGCLACLLSSCGHQTGGTIEVYETAGYQPNFGPFDSNGNYVEKWADSPPKRKYISRGKKKSAPKKLRQNPNM</sequence>
<dbReference type="EMBL" id="MQWA01000001">
    <property type="protein sequence ID" value="PQJ29376.1"/>
    <property type="molecule type" value="Genomic_DNA"/>
</dbReference>
<dbReference type="Proteomes" id="UP000239907">
    <property type="component" value="Unassembled WGS sequence"/>
</dbReference>
<evidence type="ECO:0000256" key="1">
    <source>
        <dbReference type="SAM" id="MobiDB-lite"/>
    </source>
</evidence>
<organism evidence="2 3">
    <name type="scientific">Rubritalea profundi</name>
    <dbReference type="NCBI Taxonomy" id="1658618"/>
    <lineage>
        <taxon>Bacteria</taxon>
        <taxon>Pseudomonadati</taxon>
        <taxon>Verrucomicrobiota</taxon>
        <taxon>Verrucomicrobiia</taxon>
        <taxon>Verrucomicrobiales</taxon>
        <taxon>Rubritaleaceae</taxon>
        <taxon>Rubritalea</taxon>
    </lineage>
</organism>
<name>A0A2S7U309_9BACT</name>
<gene>
    <name evidence="2" type="ORF">BSZ32_13360</name>
</gene>
<protein>
    <submittedName>
        <fullName evidence="2">Uncharacterized protein</fullName>
    </submittedName>
</protein>
<dbReference type="AlphaFoldDB" id="A0A2S7U309"/>
<reference evidence="2 3" key="1">
    <citation type="submission" date="2016-12" db="EMBL/GenBank/DDBJ databases">
        <title>Study of bacterial adaptation to deep sea.</title>
        <authorList>
            <person name="Song J."/>
            <person name="Yoshizawa S."/>
            <person name="Kogure K."/>
        </authorList>
    </citation>
    <scope>NUCLEOTIDE SEQUENCE [LARGE SCALE GENOMIC DNA]</scope>
    <source>
        <strain evidence="2 3">SAORIC-165</strain>
    </source>
</reference>
<comment type="caution">
    <text evidence="2">The sequence shown here is derived from an EMBL/GenBank/DDBJ whole genome shotgun (WGS) entry which is preliminary data.</text>
</comment>
<dbReference type="RefSeq" id="WP_105043878.1">
    <property type="nucleotide sequence ID" value="NZ_MQWA01000001.1"/>
</dbReference>
<evidence type="ECO:0000313" key="2">
    <source>
        <dbReference type="EMBL" id="PQJ29376.1"/>
    </source>
</evidence>